<dbReference type="SMART" id="SM00020">
    <property type="entry name" value="Tryp_SPc"/>
    <property type="match status" value="1"/>
</dbReference>
<dbReference type="PROSITE" id="PS50240">
    <property type="entry name" value="TRYPSIN_DOM"/>
    <property type="match status" value="1"/>
</dbReference>
<dbReference type="EMBL" id="JALNTZ010000004">
    <property type="protein sequence ID" value="KAJ3656377.1"/>
    <property type="molecule type" value="Genomic_DNA"/>
</dbReference>
<dbReference type="CDD" id="cd00190">
    <property type="entry name" value="Tryp_SPc"/>
    <property type="match status" value="1"/>
</dbReference>
<dbReference type="Gene3D" id="2.40.10.10">
    <property type="entry name" value="Trypsin-like serine proteases"/>
    <property type="match status" value="2"/>
</dbReference>
<dbReference type="InterPro" id="IPR009003">
    <property type="entry name" value="Peptidase_S1_PA"/>
</dbReference>
<dbReference type="InterPro" id="IPR043504">
    <property type="entry name" value="Peptidase_S1_PA_chymotrypsin"/>
</dbReference>
<dbReference type="SUPFAM" id="SSF50494">
    <property type="entry name" value="Trypsin-like serine proteases"/>
    <property type="match status" value="1"/>
</dbReference>
<gene>
    <name evidence="4" type="ORF">Zmor_015460</name>
</gene>
<dbReference type="GO" id="GO:0006508">
    <property type="term" value="P:proteolysis"/>
    <property type="evidence" value="ECO:0007669"/>
    <property type="project" value="InterPro"/>
</dbReference>
<dbReference type="AlphaFoldDB" id="A0AA38MH94"/>
<keyword evidence="1" id="KW-1015">Disulfide bond</keyword>
<organism evidence="4 5">
    <name type="scientific">Zophobas morio</name>
    <dbReference type="NCBI Taxonomy" id="2755281"/>
    <lineage>
        <taxon>Eukaryota</taxon>
        <taxon>Metazoa</taxon>
        <taxon>Ecdysozoa</taxon>
        <taxon>Arthropoda</taxon>
        <taxon>Hexapoda</taxon>
        <taxon>Insecta</taxon>
        <taxon>Pterygota</taxon>
        <taxon>Neoptera</taxon>
        <taxon>Endopterygota</taxon>
        <taxon>Coleoptera</taxon>
        <taxon>Polyphaga</taxon>
        <taxon>Cucujiformia</taxon>
        <taxon>Tenebrionidae</taxon>
        <taxon>Zophobas</taxon>
    </lineage>
</organism>
<evidence type="ECO:0000256" key="1">
    <source>
        <dbReference type="ARBA" id="ARBA00023157"/>
    </source>
</evidence>
<feature type="domain" description="Peptidase S1" evidence="3">
    <location>
        <begin position="28"/>
        <end position="261"/>
    </location>
</feature>
<dbReference type="Pfam" id="PF00089">
    <property type="entry name" value="Trypsin"/>
    <property type="match status" value="1"/>
</dbReference>
<dbReference type="GO" id="GO:0004252">
    <property type="term" value="F:serine-type endopeptidase activity"/>
    <property type="evidence" value="ECO:0007669"/>
    <property type="project" value="InterPro"/>
</dbReference>
<reference evidence="4" key="1">
    <citation type="journal article" date="2023" name="G3 (Bethesda)">
        <title>Whole genome assemblies of Zophobas morio and Tenebrio molitor.</title>
        <authorList>
            <person name="Kaur S."/>
            <person name="Stinson S.A."/>
            <person name="diCenzo G.C."/>
        </authorList>
    </citation>
    <scope>NUCLEOTIDE SEQUENCE</scope>
    <source>
        <strain evidence="4">QUZm001</strain>
    </source>
</reference>
<dbReference type="FunFam" id="2.40.10.10:FF:000068">
    <property type="entry name" value="transmembrane protease serine 2"/>
    <property type="match status" value="1"/>
</dbReference>
<name>A0AA38MH94_9CUCU</name>
<dbReference type="InterPro" id="IPR001254">
    <property type="entry name" value="Trypsin_dom"/>
</dbReference>
<dbReference type="PANTHER" id="PTHR24260:SF136">
    <property type="entry name" value="GH08193P-RELATED"/>
    <property type="match status" value="1"/>
</dbReference>
<keyword evidence="5" id="KW-1185">Reference proteome</keyword>
<evidence type="ECO:0000256" key="2">
    <source>
        <dbReference type="SAM" id="SignalP"/>
    </source>
</evidence>
<dbReference type="Proteomes" id="UP001168821">
    <property type="component" value="Unassembled WGS sequence"/>
</dbReference>
<evidence type="ECO:0000313" key="4">
    <source>
        <dbReference type="EMBL" id="KAJ3656377.1"/>
    </source>
</evidence>
<dbReference type="InterPro" id="IPR001314">
    <property type="entry name" value="Peptidase_S1A"/>
</dbReference>
<dbReference type="InterPro" id="IPR051333">
    <property type="entry name" value="CLIP_Serine_Protease"/>
</dbReference>
<proteinExistence type="predicted"/>
<dbReference type="PRINTS" id="PR00722">
    <property type="entry name" value="CHYMOTRYPSIN"/>
</dbReference>
<feature type="chain" id="PRO_5041327443" description="Peptidase S1 domain-containing protein" evidence="2">
    <location>
        <begin position="17"/>
        <end position="262"/>
    </location>
</feature>
<accession>A0AA38MH94</accession>
<sequence>MKLVLTLYFYLPLLFCKIPNALFLDQRIIGGQVARAGQYPFSAAIYKTTADGNYFCGGALYTNQWIITAGQCVDGAILFTIYLGATNLQTPGSTSVRLATDEYVLHPEFNPLTLENDIGLIKLRMPVERTDYIQPMTNLPSSNVPAGASYLQAIGWGQTSDENSGLADELNWITLTTISNEECRITYGNQITDRMVCVVGNFNEGACTGDTGSPIMQWIRGYYSEHVGISTFVSANGCESTDPSGYTRTFPYVSWIRNITSN</sequence>
<dbReference type="PANTHER" id="PTHR24260">
    <property type="match status" value="1"/>
</dbReference>
<protein>
    <recommendedName>
        <fullName evidence="3">Peptidase S1 domain-containing protein</fullName>
    </recommendedName>
</protein>
<keyword evidence="2" id="KW-0732">Signal</keyword>
<evidence type="ECO:0000259" key="3">
    <source>
        <dbReference type="PROSITE" id="PS50240"/>
    </source>
</evidence>
<feature type="signal peptide" evidence="2">
    <location>
        <begin position="1"/>
        <end position="16"/>
    </location>
</feature>
<comment type="caution">
    <text evidence="4">The sequence shown here is derived from an EMBL/GenBank/DDBJ whole genome shotgun (WGS) entry which is preliminary data.</text>
</comment>
<evidence type="ECO:0000313" key="5">
    <source>
        <dbReference type="Proteomes" id="UP001168821"/>
    </source>
</evidence>